<dbReference type="GO" id="GO:0030288">
    <property type="term" value="C:outer membrane-bounded periplasmic space"/>
    <property type="evidence" value="ECO:0007669"/>
    <property type="project" value="TreeGrafter"/>
</dbReference>
<dbReference type="InterPro" id="IPR033436">
    <property type="entry name" value="MucB/RseB_C"/>
</dbReference>
<feature type="chain" id="PRO_5016318591" evidence="5">
    <location>
        <begin position="21"/>
        <end position="318"/>
    </location>
</feature>
<accession>A0A318JEI0</accession>
<evidence type="ECO:0000256" key="4">
    <source>
        <dbReference type="ARBA" id="ARBA00022764"/>
    </source>
</evidence>
<sequence>MRLTQLSGVCLMGVAVLAHADDDWLVVKKVAAAARQQPLSGTYLHQMNSSLETFRIVRSGSGDNIQEKRSSLDGPSREIIRKGLELSCYAPDAKSLSAAKVSAMRLFPALLPDDIGNIAQSYSVKRSGKDRVAQRDCNWLELKPKDSKRYMLRMCVEPASFLPLKVITQNAAGEVVEQFTFTEIELQGPKDKGAFRPQYKQNYVLRSASAPAMTLDADAPSEVSGMPSGFKLLRAVQRTLPGQAERTVRHMVFSDGLVMLSLFIEPQTEGRPERAVNLHGAVNMATAEQGDYLVTLVGDLPEPTMLAMIRNLKIALRP</sequence>
<evidence type="ECO:0000313" key="8">
    <source>
        <dbReference type="EMBL" id="PXX48240.1"/>
    </source>
</evidence>
<keyword evidence="9" id="KW-1185">Reference proteome</keyword>
<name>A0A318JEI0_9NEIS</name>
<evidence type="ECO:0000256" key="5">
    <source>
        <dbReference type="SAM" id="SignalP"/>
    </source>
</evidence>
<dbReference type="Gene3D" id="3.30.200.100">
    <property type="entry name" value="MucB/RseB, C-terminal domain"/>
    <property type="match status" value="1"/>
</dbReference>
<dbReference type="GO" id="GO:0032885">
    <property type="term" value="P:regulation of polysaccharide biosynthetic process"/>
    <property type="evidence" value="ECO:0007669"/>
    <property type="project" value="TreeGrafter"/>
</dbReference>
<gene>
    <name evidence="8" type="ORF">DFR38_10724</name>
</gene>
<feature type="domain" description="MucB/RseB C-terminal" evidence="7">
    <location>
        <begin position="223"/>
        <end position="312"/>
    </location>
</feature>
<dbReference type="AlphaFoldDB" id="A0A318JEI0"/>
<evidence type="ECO:0000256" key="2">
    <source>
        <dbReference type="ARBA" id="ARBA00008150"/>
    </source>
</evidence>
<dbReference type="InterPro" id="IPR038484">
    <property type="entry name" value="MucB/RseB_C_sf"/>
</dbReference>
<dbReference type="CDD" id="cd16327">
    <property type="entry name" value="RseB"/>
    <property type="match status" value="1"/>
</dbReference>
<reference evidence="8 9" key="1">
    <citation type="submission" date="2018-05" db="EMBL/GenBank/DDBJ databases">
        <title>Genomic Encyclopedia of Type Strains, Phase IV (KMG-IV): sequencing the most valuable type-strain genomes for metagenomic binning, comparative biology and taxonomic classification.</title>
        <authorList>
            <person name="Goeker M."/>
        </authorList>
    </citation>
    <scope>NUCLEOTIDE SEQUENCE [LARGE SCALE GENOMIC DNA]</scope>
    <source>
        <strain evidence="8 9">DSM 25134</strain>
    </source>
</reference>
<dbReference type="InterPro" id="IPR005588">
    <property type="entry name" value="MucB_RseB"/>
</dbReference>
<comment type="subcellular location">
    <subcellularLocation>
        <location evidence="1">Periplasm</location>
    </subcellularLocation>
</comment>
<feature type="signal peptide" evidence="5">
    <location>
        <begin position="1"/>
        <end position="20"/>
    </location>
</feature>
<dbReference type="Pfam" id="PF03888">
    <property type="entry name" value="MucB_RseB"/>
    <property type="match status" value="1"/>
</dbReference>
<dbReference type="GO" id="GO:0045152">
    <property type="term" value="F:antisigma factor binding"/>
    <property type="evidence" value="ECO:0007669"/>
    <property type="project" value="TreeGrafter"/>
</dbReference>
<evidence type="ECO:0000313" key="9">
    <source>
        <dbReference type="Proteomes" id="UP000248395"/>
    </source>
</evidence>
<dbReference type="OrthoDB" id="7067274at2"/>
<dbReference type="PANTHER" id="PTHR38782">
    <property type="match status" value="1"/>
</dbReference>
<comment type="similarity">
    <text evidence="2">Belongs to the RseB family.</text>
</comment>
<evidence type="ECO:0000256" key="3">
    <source>
        <dbReference type="ARBA" id="ARBA00022729"/>
    </source>
</evidence>
<dbReference type="RefSeq" id="WP_059287004.1">
    <property type="nucleotide sequence ID" value="NZ_LNQU01000134.1"/>
</dbReference>
<dbReference type="Gene3D" id="2.50.20.10">
    <property type="entry name" value="Lipoprotein localisation LolA/LolB/LppX"/>
    <property type="match status" value="1"/>
</dbReference>
<dbReference type="InterPro" id="IPR033434">
    <property type="entry name" value="MucB/RseB_N"/>
</dbReference>
<proteinExistence type="inferred from homology"/>
<protein>
    <submittedName>
        <fullName evidence="8">MucB/RseB-like sigma(E) regulatory protein</fullName>
    </submittedName>
</protein>
<keyword evidence="4" id="KW-0574">Periplasm</keyword>
<dbReference type="EMBL" id="QJKC01000007">
    <property type="protein sequence ID" value="PXX48240.1"/>
    <property type="molecule type" value="Genomic_DNA"/>
</dbReference>
<dbReference type="PANTHER" id="PTHR38782:SF1">
    <property type="entry name" value="SIGMA-E FACTOR REGULATORY PROTEIN RSEB"/>
    <property type="match status" value="1"/>
</dbReference>
<dbReference type="Proteomes" id="UP000248395">
    <property type="component" value="Unassembled WGS sequence"/>
</dbReference>
<evidence type="ECO:0000259" key="7">
    <source>
        <dbReference type="Pfam" id="PF17188"/>
    </source>
</evidence>
<evidence type="ECO:0000256" key="1">
    <source>
        <dbReference type="ARBA" id="ARBA00004418"/>
    </source>
</evidence>
<keyword evidence="3 5" id="KW-0732">Signal</keyword>
<feature type="domain" description="MucB/RseB N-terminal" evidence="6">
    <location>
        <begin position="28"/>
        <end position="197"/>
    </location>
</feature>
<dbReference type="Pfam" id="PF17188">
    <property type="entry name" value="MucB_RseB_C"/>
    <property type="match status" value="1"/>
</dbReference>
<comment type="caution">
    <text evidence="8">The sequence shown here is derived from an EMBL/GenBank/DDBJ whole genome shotgun (WGS) entry which is preliminary data.</text>
</comment>
<evidence type="ECO:0000259" key="6">
    <source>
        <dbReference type="Pfam" id="PF03888"/>
    </source>
</evidence>
<organism evidence="8 9">
    <name type="scientific">Aquitalea magnusonii</name>
    <dbReference type="NCBI Taxonomy" id="332411"/>
    <lineage>
        <taxon>Bacteria</taxon>
        <taxon>Pseudomonadati</taxon>
        <taxon>Pseudomonadota</taxon>
        <taxon>Betaproteobacteria</taxon>
        <taxon>Neisseriales</taxon>
        <taxon>Chromobacteriaceae</taxon>
        <taxon>Aquitalea</taxon>
    </lineage>
</organism>
<dbReference type="PIRSF" id="PIRSF005427">
    <property type="entry name" value="RseB"/>
    <property type="match status" value="1"/>
</dbReference>